<organism evidence="3 4">
    <name type="scientific">Patella caerulea</name>
    <name type="common">Rayed Mediterranean limpet</name>
    <dbReference type="NCBI Taxonomy" id="87958"/>
    <lineage>
        <taxon>Eukaryota</taxon>
        <taxon>Metazoa</taxon>
        <taxon>Spiralia</taxon>
        <taxon>Lophotrochozoa</taxon>
        <taxon>Mollusca</taxon>
        <taxon>Gastropoda</taxon>
        <taxon>Patellogastropoda</taxon>
        <taxon>Patelloidea</taxon>
        <taxon>Patellidae</taxon>
        <taxon>Patella</taxon>
    </lineage>
</organism>
<sequence>MFAIASYITPLLMGYLDKYVELRQEDFKINFWEGDATLKTVKLRTDFFEKLLQIPVIFKSGQIKELKIYVPWHKINSEPIVITLKTVECVLKVRDTAYDDNSSSHSSEQVKKQLQAAKAKQKLKRTDSEVLPPGYMQGMISRILNNITLVIDNLVIKFVEDDIVLSVNVMSAECYPVDINWNRAFVDFNPPEFTSRKVLKFCDLTVCMDRADASGNIQSYEQPLLFKCIVACRILMTYDSVNAKLPKLTRFNLFCEELKATISDNQLPIFIRLIELCIALYYGVIHIPVSEKKLEPDKQEVTRSSADETNEAGNEVNAYGQGWGEWAWSFVVAEEEEESSETTSSVDVKPVVPVVSIGFYIHNATIQLQLSEKIKESEKFKGKNRLFHPFLFLQMEGLSAEILLHGMTFFNAQCGITWFKVQTRGPCVCGENDAEDQRSAMLLSGGERLATKTNMNYISNSLFDSNSPECQGRTNEYLVTEDSHLKAMNEEYSMHRYGAFWFDYLFNWQKEEEKVGSGSSRSSISSDNSEPVFQRENAIMRFVFGSTRVNLTSTFLHRVQKIVSCATNHQYEPYGTPKTGEREEERLTLSDDDIKSLDEFIPTRCTQVTLLHPVIVAMVPEHEKWNVSKKSYKPNKKSKESKSKVKSCPLPAICVSATRFDFKVTIPMYPWKLVRMISNLTNPSSNLLHHCHTHTLIQISDVHAGLQKIDADGTTSHLHTVVSPCSPIIKIQKLTLPKYWSSSSIAETETMVELNQLSVSLTKATVMLLVRQISSWLTMIPQLNQYQHDSLLDDIFTPQSGTIFIPVVDVTLNDLEIKHCRTSLVDCYTGRLASLQLVLYTKDSGVTRVMPILYGPSDTSNLEKCDTLMKKDLQSADITDDVVVVTLQIPHNTHISQAPAVLLFGLEGFAVYADPGLISWLDYSPHLVPMATKVKEVEVDIALAHAASPLQNISQVSLPSSSSVTQQTSSKPLTQSQMISPNTLSSVIESSTDSKDRTSFWANWFPLFRKLNVQVDVKSSILYLSNETMNLDEPSMDISSNINTGLLDHRLNQLLVIYLPTISIHSSDLKRMTVLQTLPIQMLEGSLIGDKLPWNVQISNLTVYSIHDNTTCLPILGKLDIKSTVAVSCTYTTPTSQNISTLGLCLHVDVHPLSLSISQKQIAFGNSVLKNVLTLINNSSKLVNFCIKNLHIEKSSVTKEVQHSSPKKKAESGVSCDEDVVLEMSEDASGSDSPVHDSSGSDASDTDVKLTLWTQLLLPKISVNFYSLMSPNTDSCVSLVLEDLTLSVDVEKIYSKTKITLNTVNINHYQKQKEEKAWSTGCCQGIIMSCLGELSRDVHIVSNKFWSSEVPPISLFPSHDPVQRDKTHGFLSITFTRALCKNNNKRLKKQGVDVPTFIQMDNASGQCELYFHKYISEICLNMDPCDIIVYPPVLQSLLTVFEKGGKNVESLSATRKMSAATPVNNDITFLAAHMLPLLYINLSNLRIFLPKADVKTKEQTLDSDSADGKNNQSTLNHDLLVVQLNSVSINSHADNPLPRYPIRKDMYDWAVMSGFTQHPSSCIEDRQYQVDIKGLTMCTGNWSDFIECINKTVDNNTTYSSVQIPALEWNTCLSLQQKDKEDIKLIPVALPFDLKVVAAPAIVYEKKLDNQSRNQQILVCGFNMEVNVTSDLDLYISTNQIQLISTVLTNCVQIVQSKSRTKKSTTGSQKTRQQDFAFDSGVESDISTVLNDSFKFQPHPVPSVSSDIELRSKVTPFEVLLTADRISCTLYTHKHLEDDFHPVKIKNEETVNGAAKGSKTKFDWKRDNLSSNGNGDDDVDSNILQPSDSSTNFGFLKVHRDSAASNHDIMAGTICIKPFLYVYIAQPYTVLACSSSSQKFEMSCYDIIIRGSESQLLIPVSESQIIPDCADFSLYWVETRPGQPHLKTGIPPCLFTVQIKDFLQEPACVMLRLERPLKANIDLQKVQQVQDFIEGITLMSVKTNKDRTEQTPSSSDVTTPSILSHIDHIEVVTEQIVVTMETVPNSGAASCVLSTSRIRVDSEFQHNSTGAIETITGRYHVKDVLLTTVYNSRCLPLLGPTSLFLETIFYWTKHSGHPNIPKTLVAMETDLITVNFGQEHLLCLEAVVNNIKKFLSGNKKLKERSDVETPSCDDIVNVIDEEAVFISDVSHDDFKSGSLAYISAPDGSDIHPSGGEIIFSKSKETNGNGGMMTWCYHQSRVIQSISVSPVPFNTQDDITHQVSSVLQYWDTATRQFMDYIKFNLSESETTSLDLPAIHPCNTRDLISSQMWRIIITVTTSNIQEEDISIEEAVILPTSLLGCIKLDTCFIPSLIPVYQLSIILSAVDLRLYNHLLYTNKDIPNKLKPFHFVPDEVTEEEFAVIRLDSLTATANHIEGLQKRTSIQVGCSVSVDVVEFENLTMIPVLQANTLTADVNLLHTEKPRVYEINSRGESVKIQVGKGTVHTINTSLQTWLPVLKKEEIKCTPIFSHYIICNDTQQTLHFGQVGTDENIVLQSRQMYKYNWRSHKIKQALHLCVDSSCIKWCDAFDVLKTGTIVRVVRSKEENYTVIVKIKQLSNTQKQIIFTGQLVMSSRLSQNIEVKLVTSKDQTVNETLSVIGAGQTMPSYVIEHEEVREIKLRLTNVQSSWSQEIHVNGDKMKSNRLIKIPLANKSSYIHIWCRIFCQHYKNAVQNMNSATATKRLVLLTPLYVIRTHLPRPLLVDMASPKLQEHQQLEVIGQAREYQLHCVGGDISHALAFRLGADMEKSSPPLIISTGLIDQIETTKIEQVDIDDLCTPSTSDLSMTWPYCFDNGNVHTGESNPYMMSTCNGSDVIQPSVELNVRLSEYITGCSTLLIDIAPEILLVNLSTIRLQLLANTQTYPLDPSQTFTLPKLQKEEFELGYIYNDEVIKSDIIPLSSDDMSSKLYSSEIGRVLFIDGIVHTTIILSSQVLFLTLKSELHHGMRVISIKESYCMSNLTNIPITTQLITLPLGSSKISLQDKVSAQESIPSQKSSVNADGNLHPLLFWSQYSTHDIQPQKNNYTQYIHYISIKQDDHQSASAPTASQWSIPIRIAANKDGIRHTLAIPDLSLDEYTTQPFCLTAQTKNGVTYLVLMEDHSPVCFLRNNCPFPLIYGQTLMNITLSGMTVQEEAELVERLPMIPSGGTSYYTMPNVNSNYPVIDSSKYPRIHFSSLLGEKDGVINHSPWSLGVDLAAGNTFIKLPQVADLKVKIKKTSGIFEVELEPVGKAEISAREIRSRLKGGNITFTVSETDKKPIESETGAELKPIMKSKKSSVKDTTDIMIGCNVDQFSLVVLDELSSQDTVGEVIHLNMEDLFIGTYPVASQDKRFCLAVCVGNVHLDNQLYGLGQFDFPVILLPQGKTKRLSTAGDIDNLSVIEKHAICKLSSFVNFQVVLSSDSLDHSVLESLDLSVKPISVYIDDMYIYRILKEIEILLPTILSTNIPEPITWRYLHSNIKQTATCLSQPIRIQHLSIQPIKMLLSVHASLKLFLAADHTPLSFGGFERNNLSTTNYQLIRALAMHYASAAIFRAGIVIGSLEILGNPTGLVRSVGIGVADLFRMPYAGLTRGPGAFVSGVSNGMGSLLRNVSAGMITSVTNLASSVSRNMDRLSMDSNHLQRQEDNRRNRPVGVSDGLVQGLTGFGISLLGAVAGLADQPLQSVLTNQGESDRRSSTSAVASGLVTGMGKGLVGIVTKPIGGAAELVSQAGQGLLYGTGLGQLPERLVQPSSRSKSFYSNAVIKYPMKIFSTLPRTNFLLTVEACHLDMSGSEVMVTLILTSDILFVVNNDEDAQQQAFSLSELECCDNVSDPTLISLLWTDNSYKANVEAGNSNKDRVAAFVSSAATFAQPTNEDTPGTDSQSDGTTTSIMTAPQYDFHVNEEYRNLFISLFKLVKLRIQGKGFSVI</sequence>
<reference evidence="3 4" key="1">
    <citation type="submission" date="2024-01" db="EMBL/GenBank/DDBJ databases">
        <title>The genome of the rayed Mediterranean limpet Patella caerulea (Linnaeus, 1758).</title>
        <authorList>
            <person name="Anh-Thu Weber A."/>
            <person name="Halstead-Nussloch G."/>
        </authorList>
    </citation>
    <scope>NUCLEOTIDE SEQUENCE [LARGE SCALE GENOMIC DNA]</scope>
    <source>
        <strain evidence="3">AATW-2023a</strain>
        <tissue evidence="3">Whole specimen</tissue>
    </source>
</reference>
<keyword evidence="1" id="KW-0813">Transport</keyword>
<evidence type="ECO:0000313" key="3">
    <source>
        <dbReference type="EMBL" id="KAK6186958.1"/>
    </source>
</evidence>
<evidence type="ECO:0000259" key="2">
    <source>
        <dbReference type="Pfam" id="PF12624"/>
    </source>
</evidence>
<feature type="domain" description="Chorein N-terminal" evidence="2">
    <location>
        <begin position="6"/>
        <end position="220"/>
    </location>
</feature>
<dbReference type="PANTHER" id="PTHR12517:SF0">
    <property type="entry name" value="INTERMEMBRANE LIPID TRANSFER PROTEIN VPS13B"/>
    <property type="match status" value="1"/>
</dbReference>
<keyword evidence="4" id="KW-1185">Reference proteome</keyword>
<evidence type="ECO:0000313" key="4">
    <source>
        <dbReference type="Proteomes" id="UP001347796"/>
    </source>
</evidence>
<dbReference type="InterPro" id="IPR039782">
    <property type="entry name" value="VPS13B"/>
</dbReference>
<dbReference type="EMBL" id="JAZGQO010000005">
    <property type="protein sequence ID" value="KAK6186958.1"/>
    <property type="molecule type" value="Genomic_DNA"/>
</dbReference>
<proteinExistence type="predicted"/>
<accession>A0AAN8PX31</accession>
<dbReference type="Proteomes" id="UP001347796">
    <property type="component" value="Unassembled WGS sequence"/>
</dbReference>
<gene>
    <name evidence="3" type="ORF">SNE40_006214</name>
</gene>
<name>A0AAN8PX31_PATCE</name>
<comment type="caution">
    <text evidence="3">The sequence shown here is derived from an EMBL/GenBank/DDBJ whole genome shotgun (WGS) entry which is preliminary data.</text>
</comment>
<protein>
    <recommendedName>
        <fullName evidence="2">Chorein N-terminal domain-containing protein</fullName>
    </recommendedName>
</protein>
<dbReference type="Pfam" id="PF12624">
    <property type="entry name" value="VPS13_N"/>
    <property type="match status" value="1"/>
</dbReference>
<dbReference type="PANTHER" id="PTHR12517">
    <property type="entry name" value="VACUOLAR PROTEIN SORTING-ASSOCIATED PROTEIN 13B"/>
    <property type="match status" value="1"/>
</dbReference>
<dbReference type="InterPro" id="IPR026854">
    <property type="entry name" value="VPS13_N"/>
</dbReference>
<evidence type="ECO:0000256" key="1">
    <source>
        <dbReference type="ARBA" id="ARBA00022448"/>
    </source>
</evidence>